<dbReference type="EMBL" id="JAUJLE010000048">
    <property type="protein sequence ID" value="KAK0996710.1"/>
    <property type="molecule type" value="Genomic_DNA"/>
</dbReference>
<sequence length="282" mass="29800">MTPQDQATFAAAPKSINNDILVNLSSRYTPSQIAAHANAGRAAPVLSASNVSERLYASIGRIARRDGRSRTEVRRELVAARWRALARRPGSIIGAGVLDPGTDEEEEEEEEEEDGGGEVVEGRELTAGDLLRAIEGPKPLTNAEVEALRRFDETADVEDNIEMAVEDDVAMAAEALLAAVEGPEPMVYVETEVNQAGSAVLVKAHETMDQSNTDAAARIEAGVQRLAIDDVEPSGHTANGSGAGNAEGSSTLSSPSARVNGFDEDDEVHVMGDVVVEKSVRG</sequence>
<feature type="compositionally biased region" description="Acidic residues" evidence="1">
    <location>
        <begin position="101"/>
        <end position="116"/>
    </location>
</feature>
<keyword evidence="3" id="KW-1185">Reference proteome</keyword>
<reference evidence="2" key="1">
    <citation type="submission" date="2023-06" db="EMBL/GenBank/DDBJ databases">
        <title>Black Yeasts Isolated from many extreme environments.</title>
        <authorList>
            <person name="Coleine C."/>
            <person name="Stajich J.E."/>
            <person name="Selbmann L."/>
        </authorList>
    </citation>
    <scope>NUCLEOTIDE SEQUENCE</scope>
    <source>
        <strain evidence="2">CCFEE 5200</strain>
    </source>
</reference>
<gene>
    <name evidence="2" type="ORF">LTR91_006922</name>
</gene>
<dbReference type="Proteomes" id="UP001175353">
    <property type="component" value="Unassembled WGS sequence"/>
</dbReference>
<feature type="region of interest" description="Disordered" evidence="1">
    <location>
        <begin position="93"/>
        <end position="119"/>
    </location>
</feature>
<protein>
    <submittedName>
        <fullName evidence="2">Uncharacterized protein</fullName>
    </submittedName>
</protein>
<name>A0AAN6QVN3_9PEZI</name>
<organism evidence="2 3">
    <name type="scientific">Friedmanniomyces endolithicus</name>
    <dbReference type="NCBI Taxonomy" id="329885"/>
    <lineage>
        <taxon>Eukaryota</taxon>
        <taxon>Fungi</taxon>
        <taxon>Dikarya</taxon>
        <taxon>Ascomycota</taxon>
        <taxon>Pezizomycotina</taxon>
        <taxon>Dothideomycetes</taxon>
        <taxon>Dothideomycetidae</taxon>
        <taxon>Mycosphaerellales</taxon>
        <taxon>Teratosphaeriaceae</taxon>
        <taxon>Friedmanniomyces</taxon>
    </lineage>
</organism>
<dbReference type="AlphaFoldDB" id="A0AAN6QVN3"/>
<feature type="compositionally biased region" description="Low complexity" evidence="1">
    <location>
        <begin position="238"/>
        <end position="250"/>
    </location>
</feature>
<evidence type="ECO:0000256" key="1">
    <source>
        <dbReference type="SAM" id="MobiDB-lite"/>
    </source>
</evidence>
<comment type="caution">
    <text evidence="2">The sequence shown here is derived from an EMBL/GenBank/DDBJ whole genome shotgun (WGS) entry which is preliminary data.</text>
</comment>
<accession>A0AAN6QVN3</accession>
<feature type="region of interest" description="Disordered" evidence="1">
    <location>
        <begin position="230"/>
        <end position="265"/>
    </location>
</feature>
<proteinExistence type="predicted"/>
<evidence type="ECO:0000313" key="3">
    <source>
        <dbReference type="Proteomes" id="UP001175353"/>
    </source>
</evidence>
<evidence type="ECO:0000313" key="2">
    <source>
        <dbReference type="EMBL" id="KAK0996710.1"/>
    </source>
</evidence>